<dbReference type="AlphaFoldDB" id="A0AAV3AK03"/>
<organism evidence="11 12">
    <name type="scientific">Pyxicephalus adspersus</name>
    <name type="common">African bullfrog</name>
    <dbReference type="NCBI Taxonomy" id="30357"/>
    <lineage>
        <taxon>Eukaryota</taxon>
        <taxon>Metazoa</taxon>
        <taxon>Chordata</taxon>
        <taxon>Craniata</taxon>
        <taxon>Vertebrata</taxon>
        <taxon>Euteleostomi</taxon>
        <taxon>Amphibia</taxon>
        <taxon>Batrachia</taxon>
        <taxon>Anura</taxon>
        <taxon>Neobatrachia</taxon>
        <taxon>Ranoidea</taxon>
        <taxon>Pyxicephalidae</taxon>
        <taxon>Pyxicephalinae</taxon>
        <taxon>Pyxicephalus</taxon>
    </lineage>
</organism>
<dbReference type="InterPro" id="IPR006861">
    <property type="entry name" value="HABP4_PAIRBP1-bd"/>
</dbReference>
<evidence type="ECO:0000256" key="4">
    <source>
        <dbReference type="ARBA" id="ARBA00004604"/>
    </source>
</evidence>
<feature type="domain" description="Hyaluronan/mRNA-binding protein" evidence="10">
    <location>
        <begin position="156"/>
        <end position="257"/>
    </location>
</feature>
<feature type="compositionally biased region" description="Basic and acidic residues" evidence="9">
    <location>
        <begin position="149"/>
        <end position="178"/>
    </location>
</feature>
<name>A0AAV3AK03_PYXAD</name>
<evidence type="ECO:0000256" key="5">
    <source>
        <dbReference type="ARBA" id="ARBA00022490"/>
    </source>
</evidence>
<dbReference type="GO" id="GO:0045948">
    <property type="term" value="P:positive regulation of translational initiation"/>
    <property type="evidence" value="ECO:0007669"/>
    <property type="project" value="TreeGrafter"/>
</dbReference>
<feature type="region of interest" description="Disordered" evidence="9">
    <location>
        <begin position="131"/>
        <end position="187"/>
    </location>
</feature>
<sequence>MQDGFGCAVENRFFQLEDDDCDPLDLLHQASIGISKCKRKEASAAKKLANQKGKKESQKDRKVPVFAADVPAQKHAPKQTFQNENSNIEVKVGRTENRMAFREFRANIIETPMEYSMDNLDKEKQVRNWVANQRGGSRSRGKGGFSRNGENENQRGKREFERHSGSDRARVRAEDKRGGSGSHNWGSIIDDLREEPIFLESRENSEPLEAPEEELDAKIPEEGTEDHFQEMTLDEWKSMMDQSRPKTEFQLRKPESSVPSKAVVIHKSKFSNNLKDEDDDEEYHYGFRKPVNDITCQLDINFGNLPRPGRGGRGGGRGRVRKEAFSHEALNVHDLHDFALDPDDPDQFPALC</sequence>
<dbReference type="GO" id="GO:0010494">
    <property type="term" value="C:cytoplasmic stress granule"/>
    <property type="evidence" value="ECO:0007669"/>
    <property type="project" value="UniProtKB-SubCell"/>
</dbReference>
<keyword evidence="6" id="KW-0810">Translation regulation</keyword>
<dbReference type="InterPro" id="IPR039764">
    <property type="entry name" value="HABP4/SERBP1-like"/>
</dbReference>
<dbReference type="GO" id="GO:0003723">
    <property type="term" value="F:RNA binding"/>
    <property type="evidence" value="ECO:0007669"/>
    <property type="project" value="InterPro"/>
</dbReference>
<evidence type="ECO:0000256" key="8">
    <source>
        <dbReference type="ARBA" id="ARBA00035118"/>
    </source>
</evidence>
<evidence type="ECO:0000259" key="10">
    <source>
        <dbReference type="SMART" id="SM01233"/>
    </source>
</evidence>
<evidence type="ECO:0000256" key="2">
    <source>
        <dbReference type="ARBA" id="ARBA00004324"/>
    </source>
</evidence>
<evidence type="ECO:0000256" key="3">
    <source>
        <dbReference type="ARBA" id="ARBA00004408"/>
    </source>
</evidence>
<keyword evidence="12" id="KW-1185">Reference proteome</keyword>
<dbReference type="GO" id="GO:0015030">
    <property type="term" value="C:Cajal body"/>
    <property type="evidence" value="ECO:0007669"/>
    <property type="project" value="UniProtKB-SubCell"/>
</dbReference>
<comment type="subcellular location">
    <subcellularLocation>
        <location evidence="1">Cytoplasm</location>
        <location evidence="1">Stress granule</location>
    </subcellularLocation>
    <subcellularLocation>
        <location evidence="2">Nucleus speckle</location>
    </subcellularLocation>
    <subcellularLocation>
        <location evidence="3">Nucleus</location>
        <location evidence="3">Cajal body</location>
    </subcellularLocation>
    <subcellularLocation>
        <location evidence="4">Nucleus</location>
        <location evidence="4">Nucleolus</location>
    </subcellularLocation>
</comment>
<accession>A0AAV3AK03</accession>
<dbReference type="SMART" id="SM01233">
    <property type="entry name" value="HABP4_PAI-RBP1"/>
    <property type="match status" value="1"/>
</dbReference>
<reference evidence="11" key="1">
    <citation type="thesis" date="2020" institute="ProQuest LLC" country="789 East Eisenhower Parkway, Ann Arbor, MI, USA">
        <title>Comparative Genomics and Chromosome Evolution.</title>
        <authorList>
            <person name="Mudd A.B."/>
        </authorList>
    </citation>
    <scope>NUCLEOTIDE SEQUENCE</scope>
    <source>
        <strain evidence="11">1538</strain>
        <tissue evidence="11">Blood</tissue>
    </source>
</reference>
<comment type="similarity">
    <text evidence="8">Belongs to the SERBP1-HABP4 family.</text>
</comment>
<evidence type="ECO:0000313" key="11">
    <source>
        <dbReference type="EMBL" id="DBA22433.1"/>
    </source>
</evidence>
<keyword evidence="7" id="KW-0539">Nucleus</keyword>
<evidence type="ECO:0000256" key="6">
    <source>
        <dbReference type="ARBA" id="ARBA00022845"/>
    </source>
</evidence>
<evidence type="ECO:0000256" key="7">
    <source>
        <dbReference type="ARBA" id="ARBA00023242"/>
    </source>
</evidence>
<dbReference type="Pfam" id="PF16174">
    <property type="entry name" value="IHABP4_N"/>
    <property type="match status" value="1"/>
</dbReference>
<dbReference type="InterPro" id="IPR032381">
    <property type="entry name" value="IHABP4_N"/>
</dbReference>
<dbReference type="PANTHER" id="PTHR12299:SF30">
    <property type="entry name" value="INTRACELLULAR HYALURONAN-BINDING PROTEIN 4"/>
    <property type="match status" value="1"/>
</dbReference>
<evidence type="ECO:0000256" key="1">
    <source>
        <dbReference type="ARBA" id="ARBA00004210"/>
    </source>
</evidence>
<dbReference type="PANTHER" id="PTHR12299">
    <property type="entry name" value="HYALURONIC ACID-BINDING PROTEIN 4"/>
    <property type="match status" value="1"/>
</dbReference>
<dbReference type="EMBL" id="DYDO01000006">
    <property type="protein sequence ID" value="DBA22433.1"/>
    <property type="molecule type" value="Genomic_DNA"/>
</dbReference>
<dbReference type="GO" id="GO:0033120">
    <property type="term" value="P:positive regulation of RNA splicing"/>
    <property type="evidence" value="ECO:0007669"/>
    <property type="project" value="TreeGrafter"/>
</dbReference>
<evidence type="ECO:0000256" key="9">
    <source>
        <dbReference type="SAM" id="MobiDB-lite"/>
    </source>
</evidence>
<dbReference type="Proteomes" id="UP001181693">
    <property type="component" value="Unassembled WGS sequence"/>
</dbReference>
<evidence type="ECO:0000313" key="12">
    <source>
        <dbReference type="Proteomes" id="UP001181693"/>
    </source>
</evidence>
<gene>
    <name evidence="11" type="ORF">GDO54_013462</name>
</gene>
<dbReference type="GO" id="GO:0016607">
    <property type="term" value="C:nuclear speck"/>
    <property type="evidence" value="ECO:0007669"/>
    <property type="project" value="UniProtKB-SubCell"/>
</dbReference>
<dbReference type="Pfam" id="PF04774">
    <property type="entry name" value="HABP4_PAI-RBP1"/>
    <property type="match status" value="1"/>
</dbReference>
<protein>
    <recommendedName>
        <fullName evidence="10">Hyaluronan/mRNA-binding protein domain-containing protein</fullName>
    </recommendedName>
</protein>
<comment type="caution">
    <text evidence="11">The sequence shown here is derived from an EMBL/GenBank/DDBJ whole genome shotgun (WGS) entry which is preliminary data.</text>
</comment>
<proteinExistence type="inferred from homology"/>
<dbReference type="GO" id="GO:0005730">
    <property type="term" value="C:nucleolus"/>
    <property type="evidence" value="ECO:0007669"/>
    <property type="project" value="UniProtKB-SubCell"/>
</dbReference>
<keyword evidence="5" id="KW-0963">Cytoplasm</keyword>